<proteinExistence type="inferred from homology"/>
<evidence type="ECO:0000313" key="8">
    <source>
        <dbReference type="EMBL" id="KAK9870186.1"/>
    </source>
</evidence>
<organism evidence="8 9">
    <name type="scientific">Henosepilachna vigintioctopunctata</name>
    <dbReference type="NCBI Taxonomy" id="420089"/>
    <lineage>
        <taxon>Eukaryota</taxon>
        <taxon>Metazoa</taxon>
        <taxon>Ecdysozoa</taxon>
        <taxon>Arthropoda</taxon>
        <taxon>Hexapoda</taxon>
        <taxon>Insecta</taxon>
        <taxon>Pterygota</taxon>
        <taxon>Neoptera</taxon>
        <taxon>Endopterygota</taxon>
        <taxon>Coleoptera</taxon>
        <taxon>Polyphaga</taxon>
        <taxon>Cucujiformia</taxon>
        <taxon>Coccinelloidea</taxon>
        <taxon>Coccinellidae</taxon>
        <taxon>Epilachninae</taxon>
        <taxon>Epilachnini</taxon>
        <taxon>Henosepilachna</taxon>
    </lineage>
</organism>
<evidence type="ECO:0000256" key="7">
    <source>
        <dbReference type="SAM" id="SignalP"/>
    </source>
</evidence>
<dbReference type="PANTHER" id="PTHR20986:SF24">
    <property type="entry name" value="FMRFAMIDE-LIKE NEUROPEPTIDES 1"/>
    <property type="match status" value="1"/>
</dbReference>
<evidence type="ECO:0000256" key="5">
    <source>
        <dbReference type="ARBA" id="ARBA00023320"/>
    </source>
</evidence>
<keyword evidence="4" id="KW-0027">Amidation</keyword>
<evidence type="ECO:0000256" key="6">
    <source>
        <dbReference type="SAM" id="MobiDB-lite"/>
    </source>
</evidence>
<feature type="region of interest" description="Disordered" evidence="6">
    <location>
        <begin position="115"/>
        <end position="135"/>
    </location>
</feature>
<dbReference type="InterPro" id="IPR002544">
    <property type="entry name" value="FMRFamid-related_peptide-like"/>
</dbReference>
<dbReference type="GO" id="GO:0005576">
    <property type="term" value="C:extracellular region"/>
    <property type="evidence" value="ECO:0007669"/>
    <property type="project" value="UniProtKB-SubCell"/>
</dbReference>
<dbReference type="PANTHER" id="PTHR20986">
    <property type="entry name" value="FMRFAMIDE-RELATED PEPTIDES"/>
    <property type="match status" value="1"/>
</dbReference>
<dbReference type="Pfam" id="PF01581">
    <property type="entry name" value="FARP"/>
    <property type="match status" value="5"/>
</dbReference>
<evidence type="ECO:0000313" key="9">
    <source>
        <dbReference type="Proteomes" id="UP001431783"/>
    </source>
</evidence>
<name>A0AAW1TPS9_9CUCU</name>
<dbReference type="GO" id="GO:0007218">
    <property type="term" value="P:neuropeptide signaling pathway"/>
    <property type="evidence" value="ECO:0007669"/>
    <property type="project" value="UniProtKB-KW"/>
</dbReference>
<evidence type="ECO:0000256" key="2">
    <source>
        <dbReference type="ARBA" id="ARBA00006356"/>
    </source>
</evidence>
<keyword evidence="5" id="KW-0527">Neuropeptide</keyword>
<gene>
    <name evidence="8" type="ORF">WA026_006272</name>
</gene>
<protein>
    <submittedName>
        <fullName evidence="8">Uncharacterized protein</fullName>
    </submittedName>
</protein>
<comment type="caution">
    <text evidence="8">The sequence shown here is derived from an EMBL/GenBank/DDBJ whole genome shotgun (WGS) entry which is preliminary data.</text>
</comment>
<comment type="similarity">
    <text evidence="2">Belongs to the FARP (FMRFamide related peptide) family.</text>
</comment>
<dbReference type="EMBL" id="JARQZJ010000002">
    <property type="protein sequence ID" value="KAK9870186.1"/>
    <property type="molecule type" value="Genomic_DNA"/>
</dbReference>
<keyword evidence="9" id="KW-1185">Reference proteome</keyword>
<keyword evidence="3" id="KW-0964">Secreted</keyword>
<feature type="compositionally biased region" description="Basic and acidic residues" evidence="6">
    <location>
        <begin position="120"/>
        <end position="135"/>
    </location>
</feature>
<dbReference type="AlphaFoldDB" id="A0AAW1TPS9"/>
<feature type="chain" id="PRO_5043654452" evidence="7">
    <location>
        <begin position="18"/>
        <end position="207"/>
    </location>
</feature>
<dbReference type="InterPro" id="IPR051041">
    <property type="entry name" value="FMRFamide-related_np"/>
</dbReference>
<evidence type="ECO:0000256" key="1">
    <source>
        <dbReference type="ARBA" id="ARBA00004613"/>
    </source>
</evidence>
<evidence type="ECO:0000256" key="3">
    <source>
        <dbReference type="ARBA" id="ARBA00022525"/>
    </source>
</evidence>
<accession>A0AAW1TPS9</accession>
<keyword evidence="7" id="KW-0732">Signal</keyword>
<dbReference type="Proteomes" id="UP001431783">
    <property type="component" value="Unassembled WGS sequence"/>
</dbReference>
<feature type="signal peptide" evidence="7">
    <location>
        <begin position="1"/>
        <end position="17"/>
    </location>
</feature>
<sequence>MFIQTLLVLVVVHFTWGYNEDNYPYPDGFDANMNIPEDYDEQFNDFEPVEKRSHNFIRFGRAPSEQEPEPRPARRNDYFVRFGRSKSDYLRFGRDMAHQRYGRSKDNYVRFGRSVPEVDSGTRSKREATSEAETKRNSNYLRFGRGNSDFLRYGRSRDEQRMTGDLQMKLTPEDIKLLKFQQLYDSPLIRLLAQLMSSDREKCKNNL</sequence>
<reference evidence="8 9" key="1">
    <citation type="submission" date="2023-03" db="EMBL/GenBank/DDBJ databases">
        <title>Genome insight into feeding habits of ladybird beetles.</title>
        <authorList>
            <person name="Li H.-S."/>
            <person name="Huang Y.-H."/>
            <person name="Pang H."/>
        </authorList>
    </citation>
    <scope>NUCLEOTIDE SEQUENCE [LARGE SCALE GENOMIC DNA]</scope>
    <source>
        <strain evidence="8">SYSU_2023b</strain>
        <tissue evidence="8">Whole body</tissue>
    </source>
</reference>
<comment type="subcellular location">
    <subcellularLocation>
        <location evidence="1">Secreted</location>
    </subcellularLocation>
</comment>
<evidence type="ECO:0000256" key="4">
    <source>
        <dbReference type="ARBA" id="ARBA00022815"/>
    </source>
</evidence>